<evidence type="ECO:0000256" key="2">
    <source>
        <dbReference type="ARBA" id="ARBA00008887"/>
    </source>
</evidence>
<keyword evidence="10" id="KW-0969">Cilium</keyword>
<dbReference type="EMBL" id="JAROKS010000016">
    <property type="protein sequence ID" value="KAK1795269.1"/>
    <property type="molecule type" value="Genomic_DNA"/>
</dbReference>
<keyword evidence="3" id="KW-0963">Cytoplasm</keyword>
<dbReference type="Pfam" id="PF18199">
    <property type="entry name" value="Dynein_C"/>
    <property type="match status" value="1"/>
</dbReference>
<dbReference type="InterPro" id="IPR043160">
    <property type="entry name" value="Dynein_C_barrel"/>
</dbReference>
<dbReference type="Pfam" id="PF08393">
    <property type="entry name" value="DHC_N2"/>
    <property type="match status" value="1"/>
</dbReference>
<dbReference type="Pfam" id="PF17852">
    <property type="entry name" value="Dynein_AAA_lid"/>
    <property type="match status" value="1"/>
</dbReference>
<dbReference type="Gene3D" id="1.10.8.720">
    <property type="entry name" value="Region D6 of dynein motor"/>
    <property type="match status" value="1"/>
</dbReference>
<dbReference type="InterPro" id="IPR041589">
    <property type="entry name" value="DNAH3_AAA_lid_1"/>
</dbReference>
<feature type="coiled-coil region" evidence="14">
    <location>
        <begin position="785"/>
        <end position="812"/>
    </location>
</feature>
<dbReference type="GO" id="GO:0051959">
    <property type="term" value="F:dynein light intermediate chain binding"/>
    <property type="evidence" value="ECO:0007669"/>
    <property type="project" value="InterPro"/>
</dbReference>
<evidence type="ECO:0000256" key="13">
    <source>
        <dbReference type="ARBA" id="ARBA00023273"/>
    </source>
</evidence>
<dbReference type="Gene3D" id="1.10.8.710">
    <property type="match status" value="1"/>
</dbReference>
<evidence type="ECO:0000256" key="5">
    <source>
        <dbReference type="ARBA" id="ARBA00022737"/>
    </source>
</evidence>
<dbReference type="FunFam" id="1.10.8.720:FF:000002">
    <property type="entry name" value="Dynein heavy chain 9, axonemal"/>
    <property type="match status" value="1"/>
</dbReference>
<keyword evidence="6" id="KW-0547">Nucleotide-binding</keyword>
<dbReference type="Gene3D" id="1.20.140.100">
    <property type="entry name" value="Dynein heavy chain, N-terminal domain 2"/>
    <property type="match status" value="1"/>
</dbReference>
<dbReference type="GO" id="GO:0005874">
    <property type="term" value="C:microtubule"/>
    <property type="evidence" value="ECO:0007669"/>
    <property type="project" value="UniProtKB-KW"/>
</dbReference>
<proteinExistence type="inferred from homology"/>
<dbReference type="Pfam" id="PF12777">
    <property type="entry name" value="MT"/>
    <property type="match status" value="1"/>
</dbReference>
<evidence type="ECO:0000256" key="14">
    <source>
        <dbReference type="SAM" id="Coils"/>
    </source>
</evidence>
<comment type="caution">
    <text evidence="16">The sequence shown here is derived from an EMBL/GenBank/DDBJ whole genome shotgun (WGS) entry which is preliminary data.</text>
</comment>
<dbReference type="Pfam" id="PF18198">
    <property type="entry name" value="AAA_lid_11"/>
    <property type="match status" value="1"/>
</dbReference>
<dbReference type="Pfam" id="PF12774">
    <property type="entry name" value="AAA_6"/>
    <property type="match status" value="1"/>
</dbReference>
<dbReference type="FunFam" id="1.10.8.710:FF:000002">
    <property type="entry name" value="dynein heavy chain 17, axonemal"/>
    <property type="match status" value="1"/>
</dbReference>
<dbReference type="Pfam" id="PF12775">
    <property type="entry name" value="AAA_7"/>
    <property type="match status" value="1"/>
</dbReference>
<dbReference type="FunFam" id="1.20.58.1120:FF:000002">
    <property type="entry name" value="Dynein heavy chain 9, axonemal"/>
    <property type="match status" value="1"/>
</dbReference>
<evidence type="ECO:0000256" key="7">
    <source>
        <dbReference type="ARBA" id="ARBA00022840"/>
    </source>
</evidence>
<keyword evidence="12" id="KW-0206">Cytoskeleton</keyword>
<dbReference type="InterPro" id="IPR042219">
    <property type="entry name" value="AAA_lid_11_sf"/>
</dbReference>
<dbReference type="Pfam" id="PF12781">
    <property type="entry name" value="AAA_9"/>
    <property type="match status" value="2"/>
</dbReference>
<dbReference type="GO" id="GO:0045505">
    <property type="term" value="F:dynein intermediate chain binding"/>
    <property type="evidence" value="ECO:0007669"/>
    <property type="project" value="InterPro"/>
</dbReference>
<dbReference type="GO" id="GO:0097729">
    <property type="term" value="C:9+2 motile cilium"/>
    <property type="evidence" value="ECO:0007669"/>
    <property type="project" value="UniProtKB-ARBA"/>
</dbReference>
<dbReference type="InterPro" id="IPR035699">
    <property type="entry name" value="AAA_6"/>
</dbReference>
<dbReference type="Gene3D" id="1.10.287.2620">
    <property type="match status" value="1"/>
</dbReference>
<dbReference type="Gene3D" id="6.10.140.1060">
    <property type="match status" value="1"/>
</dbReference>
<evidence type="ECO:0000259" key="15">
    <source>
        <dbReference type="SMART" id="SM00382"/>
    </source>
</evidence>
<evidence type="ECO:0000256" key="12">
    <source>
        <dbReference type="ARBA" id="ARBA00023212"/>
    </source>
</evidence>
<dbReference type="FunFam" id="1.20.920.20:FF:000003">
    <property type="entry name" value="Dynein axonemal heavy chain 17"/>
    <property type="match status" value="1"/>
</dbReference>
<reference evidence="16" key="1">
    <citation type="submission" date="2023-03" db="EMBL/GenBank/DDBJ databases">
        <title>Electrophorus voltai genome.</title>
        <authorList>
            <person name="Bian C."/>
        </authorList>
    </citation>
    <scope>NUCLEOTIDE SEQUENCE</scope>
    <source>
        <strain evidence="16">CB-2022</strain>
        <tissue evidence="16">Muscle</tissue>
    </source>
</reference>
<dbReference type="InterPro" id="IPR042222">
    <property type="entry name" value="Dynein_2_N"/>
</dbReference>
<evidence type="ECO:0000256" key="11">
    <source>
        <dbReference type="ARBA" id="ARBA00023175"/>
    </source>
</evidence>
<comment type="subcellular location">
    <subcellularLocation>
        <location evidence="1">Cytoplasm</location>
        <location evidence="1">Cytoskeleton</location>
        <location evidence="1">Cilium axoneme</location>
    </subcellularLocation>
</comment>
<dbReference type="SUPFAM" id="SSF52540">
    <property type="entry name" value="P-loop containing nucleoside triphosphate hydrolases"/>
    <property type="match status" value="4"/>
</dbReference>
<dbReference type="InterPro" id="IPR003593">
    <property type="entry name" value="AAA+_ATPase"/>
</dbReference>
<dbReference type="Gene3D" id="3.10.490.20">
    <property type="match status" value="1"/>
</dbReference>
<dbReference type="FunFam" id="1.10.287.2620:FF:000002">
    <property type="entry name" value="Dynein heavy chain 2, axonemal"/>
    <property type="match status" value="1"/>
</dbReference>
<dbReference type="GO" id="GO:0008017">
    <property type="term" value="F:microtubule binding"/>
    <property type="evidence" value="ECO:0007669"/>
    <property type="project" value="UniProtKB-ARBA"/>
</dbReference>
<dbReference type="InterPro" id="IPR041658">
    <property type="entry name" value="AAA_lid_11"/>
</dbReference>
<dbReference type="GO" id="GO:0005930">
    <property type="term" value="C:axoneme"/>
    <property type="evidence" value="ECO:0007669"/>
    <property type="project" value="UniProtKB-SubCell"/>
</dbReference>
<dbReference type="FunFam" id="1.20.1270.280:FF:000003">
    <property type="entry name" value="Dynein axonemal heavy chain 17"/>
    <property type="match status" value="1"/>
</dbReference>
<keyword evidence="17" id="KW-1185">Reference proteome</keyword>
<dbReference type="Pfam" id="PF08385">
    <property type="entry name" value="DHC_N1"/>
    <property type="match status" value="1"/>
</dbReference>
<keyword evidence="13" id="KW-0966">Cell projection</keyword>
<dbReference type="InterPro" id="IPR035706">
    <property type="entry name" value="AAA_9"/>
</dbReference>
<dbReference type="FunFam" id="3.40.50.300:FF:000219">
    <property type="entry name" value="Dynein axonemal heavy chain 17"/>
    <property type="match status" value="1"/>
</dbReference>
<dbReference type="SMART" id="SM00382">
    <property type="entry name" value="AAA"/>
    <property type="match status" value="3"/>
</dbReference>
<sequence length="4488" mass="511546">MLIIAVTINPASFAQGNRKYVNHATVQGSTSPSLASAPEQVALATGVGKRMLEEEETPPQFSEDERVEFIGMRICQMLNMNTVSWNKFVTVEENQRLLTDYFEKQVKLLFFIPAAPTVLTASTEVSFVPECKTLYILKKESVPILSENYRSFLLFGVLSPALLLQLSNIVDKVCLPLLSNKKNHLLWPNVISQDVTQHIESLSNKVSVVKGQVYGKTVLPVPAVAGKTEDSLESFLRPRTAVHAVESMVINWTRLIQKVLKEDSADLILKGLNPEPMTELDFWRSRKKNIENIYEQIQSPAIQKMVRILEVADSSYYPCFKTVTEEVIDALQEVRDVDVHLQQLRPLLLQVQEGEFSSIRMFIRPLFHLVFLVWTHCTSYRMPARLVVLLQELANLLIQQASSYLGAEELLRGETEETLEKLQIVVKLLRCFKDTYHTYREKVTAWASAKGIHKWWDFPSALVFTRFNCFLARVLMLEDLFSTMLELQNLEKLIFGGTKGRMYTEQVSLLHSEFQQLCKKIRDAQHNPLDLMSKHFEQDYAHFKQTVTDYDQRLGSILCLAYKDCSGLESIFKLLALFKPFLDRGIIKEMFAPNFTKLIHHFGVELERCKHLFNSYLEQRKKGKAMLCKNMPAMSGAMKWAKMMRDRIQIPWENFRFVLDMTLEGAAMEMVYHKYEEMSTLLDEFEEEVYSHWCDNVKHVCQMNLDQPLIRRDLSSGLLSVNFNLQLLDVLRDVRHLQMLDQTSIPSAAMEVYEKRDTFLMCISSLQLLVQGYNKVCQSAVDVEAALLKAELEAIDKQLHQAETELRWQDQECWDYICQVRDTVHDLERRLQKSRDNVGTIQELMKGWCKQPMFCRKDNKKDTLLMLDDRAARVTKKYSGIRNDGEAMHHLMQENKHLYVAVDGSEAWQQYVEYVDEMVAEGLFNAITHSLEFFVDNMERSVKQAPLLEAQMLLRGAEIVFRPSLDKDSGDGLRELVEGLLADVFRMSTQVKRVASHLDLKDYQNDINDMLDLLDLRQEVMERVNGVIRSACQYQGTFEVYSHLWLDERAEFLRQFLLYGQPLTTEYVEAYGEHALPETPPTTDKFKDQIDHYEELYAQVSKLEDWRVFDSWFRVDTRSLKMSLLNTIKKWSWMFKEHLISYVTDSITELEEFIVRAASGLREPVRSGDYQALVQVMGYLLSVRARQPSTDQLFEPLKAVAGLLEQYGEMLPDHIYNQLEELPEKWSSVKKLAWCVKHEVAPLQNAEVAVIRRKYGAFERKLSQFEEKFRTEAPFLYKSVSPYLRLDKCHGEVMTLQQELLELQESCKLFEVSSPDLRQLRLWQRETVVLKQLWDLLFCAQSSIAAWTGNHWRGINVELMDAELRRFAKEMETLDKEARGWDSYIGLDHALKDLLTSMRVVKELQNPAMRARHWTQLVRITRMDFTLTERTTLADLLVLQLHLYEEEVHNTVAKAVKEIAIERVLIEISQTWTLMEFTYEEHLRTSTPLLKCDDDLIERLEEHQVQLQAMLQTKQVEFFHEQVQALQAQLTHADSVLLLWLEVQRTWTHLESIFMGSDDIRQHLPADTHRFHAINADFKACALILFFGFDLMFKSAETKNVIAATNRTNLLEILEDLQIRLDVCEKALAKYLETKRKAFPRFYFVSSTDLLDILSKGSQPEKVTQHLAKLFDSMADLQFGEGGHRTKEKPAVGMFSREREFVSFHSQCDCVGPVELWLGRLEEAMREVVRRRIAEATAVYEDRPREQWVLEQPAQAALTASQIWWSADVGLAFQRLAEGFDTAMWDYSRKQIAQLNSLISMLLGELSPGDRRKIMTICTIDVHARDVVSRLIAQKVSSASAFVWHSQLRHRWDEEQRHCYASICDAHFLYSYEYLGNTPRLVITPLTDRCYVTLTQSLHLTMSGAPAGPAGTGKTETTKDLGKALGVMVYVFNCSEQMDYKSVGNIFKGLSQTGAWGCFDEFNRIAAEVLSVVAVQVKTIQDAIRHSRTRFVFLEEEVTLRPTVGIFITMNPGYAGRTELPENLKALFRPCAMVVPDMELICEIMLMAEGFLNARNLGRKFITLYKLCKDLLSKQDHYDWGLRAVKSVLVVAGALKREDKARPEDQVLMRALRDFNMPKIVSEDVPAFLGLIGDLFPGVEAQRLTDAEFEQLARQSALELTLQPEEPFILKVVQLEELMSVRHSVFVVGDAGTGKSQILRTLYRTYFNMKMKPVWNDLNPKAISTDELFGFTHSATREWKDVLGIHNLGLDFCASGLLSCFMREHANNPHPGPKWLVLDGDIDPMWIESLNTVMDDNKVLTLASNERILLTPSMRLVFESSCLSNATPATVSRAGILYVNPQDLSWNLYVTSWIDRRQRQTERAHLTILFDKYVSRCIEQMKSTFKTVIAIPENSMTLCSLLDCLLTPEHVPADSSRDVYETYFVFACIWAFGGATCQDQLRDYRAEFSEWWTKEMKSIKLPAHGSVFDHYLDPRTRRFSPWADKIPAFHMEPDTPVQAVWVPTAESGRLQYFLRLLLGSAQPLMLVGGAGTGKTSLVRDLLDALPDTFLTAHVPLHYYSTSSTLQRMLEKPLEKKAGRNYTPPGSKKLIYFVDDMNMAAVDNYGTVQPHALIRQHLDYEHCEVLLVLNLFQRHFVVLAVSNPTREALVSIYGSILNMHLQSLPFDTPVLGRGPAVARAAAALHQSVLQHFLPSATRFQHVFSLWDLTQLFQGLLFSTPECVKQGSDLIRLWVHESRRVYSDRLADAEDQQLFYRLQADVAHQAFEGLEEQLLLQEPLLYLPSGAGSAQPRYIPAESWDWLNQTLTEALCSYNCFHATMNLVLFQEAMQHVCRISRVLASPRGHALLVGVGGSGKQSLTRLAAHLCGMDLFQPTLSNGYGIQELKVDVAGLCVKAGVKNLPTVLLLTDAHIPNEHVVVVVSALLSSGEVPELLSDEEVSGAVKAVRREVRSLGLLDTVENCWRLFTERVRRQLKVVLCMSPVGKTLRGCVRRFPALLSCTTLDWFHEWPQEALHSVSLRFLQDLPGIEPAFQEPISLFLAHAHASAKQAGERYRRAERRHTYSTPRSFLELLSLYGSLLERKREQLQQRLARLRSGLQEMKTTAAQVEDLKAKLGSQEVDLTLKSQAAEALITKIGRQTERLSQKRADADLEEQKVAAIQAEVTRRQRDCEHDLAKAEPALEAATAALDTLNKVNLTELKTFPNPPEAVTNVMAAVMVLLAPRGRVPKDRGWKAARVFMGKLDDFLQALMCYDKEHIPEQCLSVVKQEYLSNRHFHPDHVRTKSFAAAGLCAWTINIVRYYELYCEVAPKRLALSQANTELENATAKLLTVRKKLHDLDGHLQNLTAQFERAAAEKLCCQEEVTRTRQTIELANRLVGGLQSENVRWSEAELDLQAQQDTLCGDVLLAAAFVSYAGPFTQPYRQQLLQEAWKPFFRQLRPPVPLTEGLDPVLLLAEQAAVAAWHNQGLPADRLSVENAVILTCSQRWPVLVDPQQQASRWLRGLYGPGLRVLQCGAEGSIRLGGKECEYNSTFQLLLHTKLANPHFPPELQAHTTLINFSVTQGGLEEQLLGQVVRHERPDLESLKVELSTQQNLGRIELKGLEEELLSGLSAAKGSFLQNAALVQQLEYTKSTAAHVRNKVIEAQENEMKLNEARELYRPIAQRAALLYFTVKELHNINPMYQYSLKSFSTVFHRALEQAPRDQDVAVRVHSLTEAVTYSVFLYASQGLFQRDRLTFLSHTAFQILLMRGSIEAEELELLLRLPVEFCDGSPVSFLSAQAWGAIRALSVVEAFRGLDRDVEGSAKRWRKLVESECPERERLPLDWKKKSTLQKLIILRAMRPDRMSYALRNFVEESLGSRYVDTGGVEFEKSYEETNPSTPVFFILSPGVNPLKDVETLGLKLGFSIELGNLHHVSLGQGQESVAEKALHTAAAKGHWVILQNVHLVERWLGHLEDLLESTGRKAHPHYRVFMSGEPAPSPDEHIIPRGILENALKLTHEPPTGMNASLHAALHHFSQDTLEMSSREQEFKGLLFSLCYFHAGVSERRKFGPQGWNRCYPFNGGDLTISVNVLYNCLEAHSKVPWEDLCYLVGEIMYGGHITDNWDRRLCCTYLQELINPKMRTSAEISGFIWIGLFPIEFEEVLFLCPGFPAPPELDYAGYHTYVDARLPAESPSLYGLHLNAEIGYMSAADSALFRTLLELQPRDWVAGAEAAQSADDKVKSVLEDLLDRLPEEYDVAELQAKTAERSPLVLVCVQECERMNLLLTQIHISLKNLDLAMKGELSISADMETLQTALFYDRVPENWSKLTYPSTKTLAQWFLDVLTQCRELDTWTQDFVLPAVVWLPGFFSPQSFLTAIMQSIARKNKWPLDKMTLSVDVTKKTKDDYGHPPREGAYIHGLYIEGARWDTAAGVLAEALLKELAPAMPVLYVRAVPADQPEPSGTYECPVYRTKLRGPSFVWSFRLRTRHPPAKWVLAGVALLLSA</sequence>
<evidence type="ECO:0000256" key="1">
    <source>
        <dbReference type="ARBA" id="ARBA00004430"/>
    </source>
</evidence>
<keyword evidence="5" id="KW-0677">Repeat</keyword>
<comment type="similarity">
    <text evidence="2">Belongs to the dynein heavy chain family.</text>
</comment>
<evidence type="ECO:0000313" key="16">
    <source>
        <dbReference type="EMBL" id="KAK1795269.1"/>
    </source>
</evidence>
<feature type="domain" description="AAA+ ATPase" evidence="15">
    <location>
        <begin position="2520"/>
        <end position="2663"/>
    </location>
</feature>
<gene>
    <name evidence="16" type="ORF">P4O66_010447</name>
</gene>
<dbReference type="InterPro" id="IPR024317">
    <property type="entry name" value="Dynein_heavy_chain_D4_dom"/>
</dbReference>
<evidence type="ECO:0000256" key="8">
    <source>
        <dbReference type="ARBA" id="ARBA00023017"/>
    </source>
</evidence>
<dbReference type="Gene3D" id="1.20.920.30">
    <property type="match status" value="1"/>
</dbReference>
<name>A0AAD8Z9R3_9TELE</name>
<evidence type="ECO:0000256" key="6">
    <source>
        <dbReference type="ARBA" id="ARBA00022741"/>
    </source>
</evidence>
<dbReference type="Gene3D" id="1.20.1270.280">
    <property type="match status" value="1"/>
</dbReference>
<dbReference type="InterPro" id="IPR041466">
    <property type="entry name" value="Dynein_AAA5_ext"/>
</dbReference>
<dbReference type="Gene3D" id="3.40.50.300">
    <property type="entry name" value="P-loop containing nucleotide triphosphate hydrolases"/>
    <property type="match status" value="7"/>
</dbReference>
<dbReference type="Gene3D" id="1.20.58.1120">
    <property type="match status" value="1"/>
</dbReference>
<dbReference type="PANTHER" id="PTHR45703:SF12">
    <property type="entry name" value="DYNEIN AXONEMAL HEAVY CHAIN 11"/>
    <property type="match status" value="1"/>
</dbReference>
<dbReference type="InterPro" id="IPR027417">
    <property type="entry name" value="P-loop_NTPase"/>
</dbReference>
<dbReference type="InterPro" id="IPR024743">
    <property type="entry name" value="Dynein_HC_stalk"/>
</dbReference>
<accession>A0AAD8Z9R3</accession>
<evidence type="ECO:0000313" key="17">
    <source>
        <dbReference type="Proteomes" id="UP001239994"/>
    </source>
</evidence>
<dbReference type="Pfam" id="PF12780">
    <property type="entry name" value="AAA_8"/>
    <property type="match status" value="1"/>
</dbReference>
<dbReference type="GO" id="GO:0007018">
    <property type="term" value="P:microtubule-based movement"/>
    <property type="evidence" value="ECO:0007669"/>
    <property type="project" value="InterPro"/>
</dbReference>
<keyword evidence="4" id="KW-0493">Microtubule</keyword>
<keyword evidence="11" id="KW-0505">Motor protein</keyword>
<dbReference type="FunFam" id="3.20.180.20:FF:000001">
    <property type="entry name" value="Dynein axonemal heavy chain 5"/>
    <property type="match status" value="1"/>
</dbReference>
<dbReference type="FunFam" id="1.20.140.100:FF:000001">
    <property type="entry name" value="dynein heavy chain 17, axonemal"/>
    <property type="match status" value="1"/>
</dbReference>
<dbReference type="InterPro" id="IPR026983">
    <property type="entry name" value="DHC"/>
</dbReference>
<dbReference type="GO" id="GO:0008569">
    <property type="term" value="F:minus-end-directed microtubule motor activity"/>
    <property type="evidence" value="ECO:0007669"/>
    <property type="project" value="InterPro"/>
</dbReference>
<dbReference type="Proteomes" id="UP001239994">
    <property type="component" value="Unassembled WGS sequence"/>
</dbReference>
<protein>
    <recommendedName>
        <fullName evidence="15">AAA+ ATPase domain-containing protein</fullName>
    </recommendedName>
</protein>
<dbReference type="PANTHER" id="PTHR45703">
    <property type="entry name" value="DYNEIN HEAVY CHAIN"/>
    <property type="match status" value="1"/>
</dbReference>
<keyword evidence="8" id="KW-0243">Dynein</keyword>
<feature type="domain" description="AAA+ ATPase" evidence="15">
    <location>
        <begin position="2841"/>
        <end position="2997"/>
    </location>
</feature>
<dbReference type="InterPro" id="IPR013594">
    <property type="entry name" value="Dynein_heavy_tail"/>
</dbReference>
<evidence type="ECO:0000256" key="4">
    <source>
        <dbReference type="ARBA" id="ARBA00022701"/>
    </source>
</evidence>
<dbReference type="Gene3D" id="3.20.180.20">
    <property type="entry name" value="Dynein heavy chain, N-terminal domain 2"/>
    <property type="match status" value="1"/>
</dbReference>
<dbReference type="Gene3D" id="1.20.920.20">
    <property type="match status" value="1"/>
</dbReference>
<feature type="domain" description="AAA+ ATPase" evidence="15">
    <location>
        <begin position="1903"/>
        <end position="2039"/>
    </location>
</feature>
<dbReference type="FunFam" id="3.40.50.300:FF:000945">
    <property type="entry name" value="Dynein axonemal heavy chain 9"/>
    <property type="match status" value="1"/>
</dbReference>
<evidence type="ECO:0000256" key="9">
    <source>
        <dbReference type="ARBA" id="ARBA00023054"/>
    </source>
</evidence>
<evidence type="ECO:0000256" key="3">
    <source>
        <dbReference type="ARBA" id="ARBA00022490"/>
    </source>
</evidence>
<dbReference type="Pfam" id="PF03028">
    <property type="entry name" value="Dynein_heavy"/>
    <property type="match status" value="1"/>
</dbReference>
<dbReference type="InterPro" id="IPR004273">
    <property type="entry name" value="Dynein_heavy_D6_P-loop"/>
</dbReference>
<keyword evidence="9 14" id="KW-0175">Coiled coil</keyword>
<dbReference type="Gene3D" id="1.10.8.1220">
    <property type="match status" value="1"/>
</dbReference>
<organism evidence="16 17">
    <name type="scientific">Electrophorus voltai</name>
    <dbReference type="NCBI Taxonomy" id="2609070"/>
    <lineage>
        <taxon>Eukaryota</taxon>
        <taxon>Metazoa</taxon>
        <taxon>Chordata</taxon>
        <taxon>Craniata</taxon>
        <taxon>Vertebrata</taxon>
        <taxon>Euteleostomi</taxon>
        <taxon>Actinopterygii</taxon>
        <taxon>Neopterygii</taxon>
        <taxon>Teleostei</taxon>
        <taxon>Ostariophysi</taxon>
        <taxon>Gymnotiformes</taxon>
        <taxon>Gymnotoidei</taxon>
        <taxon>Gymnotidae</taxon>
        <taxon>Electrophorus</taxon>
    </lineage>
</organism>
<evidence type="ECO:0000256" key="10">
    <source>
        <dbReference type="ARBA" id="ARBA00023069"/>
    </source>
</evidence>
<dbReference type="FunFam" id="1.20.920.30:FF:000003">
    <property type="entry name" value="Dynein axonemal heavy chain 17"/>
    <property type="match status" value="1"/>
</dbReference>
<dbReference type="GO" id="GO:0030286">
    <property type="term" value="C:dynein complex"/>
    <property type="evidence" value="ECO:0007669"/>
    <property type="project" value="UniProtKB-KW"/>
</dbReference>
<feature type="coiled-coil region" evidence="14">
    <location>
        <begin position="3314"/>
        <end position="3362"/>
    </location>
</feature>
<keyword evidence="7" id="KW-0067">ATP-binding</keyword>
<dbReference type="InterPro" id="IPR041228">
    <property type="entry name" value="Dynein_C"/>
</dbReference>
<dbReference type="Pfam" id="PF17857">
    <property type="entry name" value="AAA_lid_1"/>
    <property type="match status" value="1"/>
</dbReference>
<dbReference type="FunFam" id="3.10.490.20:FF:000002">
    <property type="entry name" value="Dynein axonemal heavy chain 17"/>
    <property type="match status" value="1"/>
</dbReference>
<dbReference type="FunFam" id="1.10.8.1220:FF:000001">
    <property type="entry name" value="Dynein axonemal heavy chain 5"/>
    <property type="match status" value="1"/>
</dbReference>
<dbReference type="GO" id="GO:0005524">
    <property type="term" value="F:ATP binding"/>
    <property type="evidence" value="ECO:0007669"/>
    <property type="project" value="UniProtKB-KW"/>
</dbReference>
<dbReference type="FunFam" id="3.40.50.300:FF:000411">
    <property type="entry name" value="dynein heavy chain 17, axonemal"/>
    <property type="match status" value="1"/>
</dbReference>
<dbReference type="InterPro" id="IPR043157">
    <property type="entry name" value="Dynein_AAA1S"/>
</dbReference>
<dbReference type="InterPro" id="IPR013602">
    <property type="entry name" value="Dynein_heavy_linker"/>
</dbReference>
<dbReference type="InterPro" id="IPR042228">
    <property type="entry name" value="Dynein_linker_3"/>
</dbReference>